<dbReference type="Gene3D" id="2.130.10.10">
    <property type="entry name" value="YVTN repeat-like/Quinoprotein amine dehydrogenase"/>
    <property type="match status" value="2"/>
</dbReference>
<dbReference type="RefSeq" id="WP_161817285.1">
    <property type="nucleotide sequence ID" value="NZ_JAACJS010000002.1"/>
</dbReference>
<dbReference type="Pfam" id="PF06580">
    <property type="entry name" value="His_kinase"/>
    <property type="match status" value="1"/>
</dbReference>
<evidence type="ECO:0000256" key="1">
    <source>
        <dbReference type="SAM" id="Phobius"/>
    </source>
</evidence>
<dbReference type="InterPro" id="IPR011110">
    <property type="entry name" value="Reg_prop"/>
</dbReference>
<feature type="signal peptide" evidence="2">
    <location>
        <begin position="1"/>
        <end position="32"/>
    </location>
</feature>
<accession>A0ABW9ZUT3</accession>
<dbReference type="InterPro" id="IPR011123">
    <property type="entry name" value="Y_Y_Y"/>
</dbReference>
<dbReference type="SUPFAM" id="SSF101898">
    <property type="entry name" value="NHL repeat"/>
    <property type="match status" value="2"/>
</dbReference>
<sequence length="1037" mass="118652">MSNIQCIPKRCFSSHLLLAAVCYLTVVAAATAQLPQDLKITNFDGATGFYSRVVSSLVKDEKGFLWIGTSDGLYRYDGYSFRNYRKLPNDTNSLADNNITQLAVSADRKIWMGLSKGLISSFDPASGRFRNYPVLYQGQAVSGNVQMLVVDGKNDVWFSIAKKGLWHLDVRSGVCEQYDLITEKDTDIPKDRRKELNTIYTGIEATPNSFWLATHNGLYRFDKRTKTFTPERKRIYHAGEFRDDDLTCITKDGDLLWMGSWAGGLTRYNTVTHEWKNFKHNLAETKKYTTNIISGVKVRSANELWVTSTDMGVGVFDKQKERFSYYSATRTDIPAKLCYAFETGRNDNLWLIHEWGLTRIQPRARQFNYTETPVTRSDNKQFYYLRDMIEDEDHLYIATALADGLQVVNRKTGKTKHYAVKTLPGEETFLSVYKLLKDSQGNIWVVSRDYIYQFDVKHEKLVMIGQPDGYPLQKASSWYRNIAEDKNGNIWITSLQNGVFMYSPATKSYKHFYHDPADKNSLASDGIHSIAVDRRGRVWVAGTNGCFAYFEHTAGRFVNFSISGKEQPSGSDNISALAADRFGNIWAGANDGLVLLDAAKEKPYVKRTYTSQDGLRGDVAYSIQEDPSGNIWCATASALSMVNTATHRVSSVLLQNDVIKSITNRIFLSVANKQLQVLTYGGYYSFDPASLQVQQQDSVVAVTSFRVKDKEYYYEEGLAADGKIKLKSTENLFTFEFAVLDYKQSDEHQYAYMLEGFDKDWVNAGSRRYASYTNIPGGTYVFKVKAMNTYGDANSLVTSVPLHVNAPVYQRWWFITLLAFVFAGVLYVFYRFRLEKEREILRLQAKTHVLEKEKTQVQYENLKQHLNPHFLFNSLTSLGSLIRINQKMAADFLDGMSKIYRYILQSKDSELVSLKEEIRFIQTFITLQKTRFEEGLQVNLDVDEEYHHRKIVPVTLQNLVENAIKHNIIDTETPLVIDIFVNDGYLLVRNNLQKKRFVETSNKQGLDNLVSLYKYLSDEPMLVEETETHFTVKIPLI</sequence>
<feature type="domain" description="Signal transduction histidine kinase internal region" evidence="3">
    <location>
        <begin position="858"/>
        <end position="934"/>
    </location>
</feature>
<evidence type="ECO:0000256" key="2">
    <source>
        <dbReference type="SAM" id="SignalP"/>
    </source>
</evidence>
<evidence type="ECO:0000259" key="3">
    <source>
        <dbReference type="Pfam" id="PF06580"/>
    </source>
</evidence>
<keyword evidence="6" id="KW-1185">Reference proteome</keyword>
<dbReference type="InterPro" id="IPR010559">
    <property type="entry name" value="Sig_transdc_His_kin_internal"/>
</dbReference>
<comment type="caution">
    <text evidence="5">The sequence shown here is derived from an EMBL/GenBank/DDBJ whole genome shotgun (WGS) entry which is preliminary data.</text>
</comment>
<gene>
    <name evidence="5" type="ORF">GWC95_03555</name>
</gene>
<evidence type="ECO:0000313" key="6">
    <source>
        <dbReference type="Proteomes" id="UP000753802"/>
    </source>
</evidence>
<dbReference type="Proteomes" id="UP000753802">
    <property type="component" value="Unassembled WGS sequence"/>
</dbReference>
<evidence type="ECO:0008006" key="7">
    <source>
        <dbReference type="Google" id="ProtNLM"/>
    </source>
</evidence>
<keyword evidence="1" id="KW-0472">Membrane</keyword>
<protein>
    <recommendedName>
        <fullName evidence="7">Two component regulator propeller</fullName>
    </recommendedName>
</protein>
<evidence type="ECO:0000313" key="5">
    <source>
        <dbReference type="EMBL" id="NCI48983.1"/>
    </source>
</evidence>
<dbReference type="InterPro" id="IPR015943">
    <property type="entry name" value="WD40/YVTN_repeat-like_dom_sf"/>
</dbReference>
<dbReference type="PANTHER" id="PTHR34220">
    <property type="entry name" value="SENSOR HISTIDINE KINASE YPDA"/>
    <property type="match status" value="1"/>
</dbReference>
<reference evidence="5 6" key="1">
    <citation type="submission" date="2020-01" db="EMBL/GenBank/DDBJ databases">
        <title>Genome analysis.</title>
        <authorList>
            <person name="Wu S."/>
            <person name="Wang G."/>
        </authorList>
    </citation>
    <scope>NUCLEOTIDE SEQUENCE [LARGE SCALE GENOMIC DNA]</scope>
    <source>
        <strain evidence="5 6">SYL130</strain>
    </source>
</reference>
<keyword evidence="1" id="KW-1133">Transmembrane helix</keyword>
<dbReference type="Gene3D" id="2.60.40.10">
    <property type="entry name" value="Immunoglobulins"/>
    <property type="match status" value="1"/>
</dbReference>
<dbReference type="Pfam" id="PF07494">
    <property type="entry name" value="Reg_prop"/>
    <property type="match status" value="1"/>
</dbReference>
<dbReference type="PANTHER" id="PTHR34220:SF7">
    <property type="entry name" value="SENSOR HISTIDINE KINASE YPDA"/>
    <property type="match status" value="1"/>
</dbReference>
<dbReference type="InterPro" id="IPR050640">
    <property type="entry name" value="Bact_2-comp_sensor_kinase"/>
</dbReference>
<keyword evidence="2" id="KW-0732">Signal</keyword>
<name>A0ABW9ZUT3_9BACT</name>
<dbReference type="Pfam" id="PF07495">
    <property type="entry name" value="Y_Y_Y"/>
    <property type="match status" value="1"/>
</dbReference>
<dbReference type="EMBL" id="JAACJS010000002">
    <property type="protein sequence ID" value="NCI48983.1"/>
    <property type="molecule type" value="Genomic_DNA"/>
</dbReference>
<proteinExistence type="predicted"/>
<dbReference type="InterPro" id="IPR013783">
    <property type="entry name" value="Ig-like_fold"/>
</dbReference>
<feature type="chain" id="PRO_5046049620" description="Two component regulator propeller" evidence="2">
    <location>
        <begin position="33"/>
        <end position="1037"/>
    </location>
</feature>
<keyword evidence="1" id="KW-0812">Transmembrane</keyword>
<organism evidence="5 6">
    <name type="scientific">Sediminibacterium roseum</name>
    <dbReference type="NCBI Taxonomy" id="1978412"/>
    <lineage>
        <taxon>Bacteria</taxon>
        <taxon>Pseudomonadati</taxon>
        <taxon>Bacteroidota</taxon>
        <taxon>Chitinophagia</taxon>
        <taxon>Chitinophagales</taxon>
        <taxon>Chitinophagaceae</taxon>
        <taxon>Sediminibacterium</taxon>
    </lineage>
</organism>
<dbReference type="SUPFAM" id="SSF63829">
    <property type="entry name" value="Calcium-dependent phosphotriesterase"/>
    <property type="match status" value="1"/>
</dbReference>
<evidence type="ECO:0000259" key="4">
    <source>
        <dbReference type="Pfam" id="PF07495"/>
    </source>
</evidence>
<feature type="transmembrane region" description="Helical" evidence="1">
    <location>
        <begin position="812"/>
        <end position="830"/>
    </location>
</feature>
<feature type="domain" description="Two component regulator three Y" evidence="4">
    <location>
        <begin position="742"/>
        <end position="804"/>
    </location>
</feature>